<evidence type="ECO:0000313" key="4">
    <source>
        <dbReference type="Proteomes" id="UP001281003"/>
    </source>
</evidence>
<feature type="region of interest" description="Disordered" evidence="1">
    <location>
        <begin position="1"/>
        <end position="20"/>
    </location>
</feature>
<evidence type="ECO:0000256" key="1">
    <source>
        <dbReference type="SAM" id="MobiDB-lite"/>
    </source>
</evidence>
<proteinExistence type="predicted"/>
<reference evidence="3" key="2">
    <citation type="submission" date="2023-07" db="EMBL/GenBank/DDBJ databases">
        <authorList>
            <consortium name="Lawrence Berkeley National Laboratory"/>
            <person name="Haridas S."/>
            <person name="Hensen N."/>
            <person name="Bonometti L."/>
            <person name="Westerberg I."/>
            <person name="Brannstrom I.O."/>
            <person name="Guillou S."/>
            <person name="Cros-Aarteil S."/>
            <person name="Calhoun S."/>
            <person name="Kuo A."/>
            <person name="Mondo S."/>
            <person name="Pangilinan J."/>
            <person name="Riley R."/>
            <person name="LaButti K."/>
            <person name="Andreopoulos B."/>
            <person name="Lipzen A."/>
            <person name="Chen C."/>
            <person name="Yanf M."/>
            <person name="Daum C."/>
            <person name="Ng V."/>
            <person name="Clum A."/>
            <person name="Steindorff A."/>
            <person name="Ohm R."/>
            <person name="Martin F."/>
            <person name="Silar P."/>
            <person name="Natvig D."/>
            <person name="Lalanne C."/>
            <person name="Gautier V."/>
            <person name="Ament-velasquez S.L."/>
            <person name="Kruys A."/>
            <person name="Hutchinson M.I."/>
            <person name="Powell A.J."/>
            <person name="Barry K."/>
            <person name="Miller A.N."/>
            <person name="Grigoriev I.V."/>
            <person name="Debuchy R."/>
            <person name="Gladieux P."/>
            <person name="Thoren M.H."/>
            <person name="Johannesson H."/>
        </authorList>
    </citation>
    <scope>NUCLEOTIDE SEQUENCE</scope>
    <source>
        <strain evidence="3">FGSC 1904</strain>
    </source>
</reference>
<keyword evidence="2" id="KW-1133">Transmembrane helix</keyword>
<feature type="region of interest" description="Disordered" evidence="1">
    <location>
        <begin position="53"/>
        <end position="73"/>
    </location>
</feature>
<organism evidence="3 4">
    <name type="scientific">Sordaria brevicollis</name>
    <dbReference type="NCBI Taxonomy" id="83679"/>
    <lineage>
        <taxon>Eukaryota</taxon>
        <taxon>Fungi</taxon>
        <taxon>Dikarya</taxon>
        <taxon>Ascomycota</taxon>
        <taxon>Pezizomycotina</taxon>
        <taxon>Sordariomycetes</taxon>
        <taxon>Sordariomycetidae</taxon>
        <taxon>Sordariales</taxon>
        <taxon>Sordariaceae</taxon>
        <taxon>Sordaria</taxon>
    </lineage>
</organism>
<comment type="caution">
    <text evidence="3">The sequence shown here is derived from an EMBL/GenBank/DDBJ whole genome shotgun (WGS) entry which is preliminary data.</text>
</comment>
<evidence type="ECO:0000313" key="3">
    <source>
        <dbReference type="EMBL" id="KAK3400749.1"/>
    </source>
</evidence>
<reference evidence="3" key="1">
    <citation type="journal article" date="2023" name="Mol. Phylogenet. Evol.">
        <title>Genome-scale phylogeny and comparative genomics of the fungal order Sordariales.</title>
        <authorList>
            <person name="Hensen N."/>
            <person name="Bonometti L."/>
            <person name="Westerberg I."/>
            <person name="Brannstrom I.O."/>
            <person name="Guillou S."/>
            <person name="Cros-Aarteil S."/>
            <person name="Calhoun S."/>
            <person name="Haridas S."/>
            <person name="Kuo A."/>
            <person name="Mondo S."/>
            <person name="Pangilinan J."/>
            <person name="Riley R."/>
            <person name="LaButti K."/>
            <person name="Andreopoulos B."/>
            <person name="Lipzen A."/>
            <person name="Chen C."/>
            <person name="Yan M."/>
            <person name="Daum C."/>
            <person name="Ng V."/>
            <person name="Clum A."/>
            <person name="Steindorff A."/>
            <person name="Ohm R.A."/>
            <person name="Martin F."/>
            <person name="Silar P."/>
            <person name="Natvig D.O."/>
            <person name="Lalanne C."/>
            <person name="Gautier V."/>
            <person name="Ament-Velasquez S.L."/>
            <person name="Kruys A."/>
            <person name="Hutchinson M.I."/>
            <person name="Powell A.J."/>
            <person name="Barry K."/>
            <person name="Miller A.N."/>
            <person name="Grigoriev I.V."/>
            <person name="Debuchy R."/>
            <person name="Gladieux P."/>
            <person name="Hiltunen Thoren M."/>
            <person name="Johannesson H."/>
        </authorList>
    </citation>
    <scope>NUCLEOTIDE SEQUENCE</scope>
    <source>
        <strain evidence="3">FGSC 1904</strain>
    </source>
</reference>
<feature type="transmembrane region" description="Helical" evidence="2">
    <location>
        <begin position="174"/>
        <end position="194"/>
    </location>
</feature>
<feature type="transmembrane region" description="Helical" evidence="2">
    <location>
        <begin position="136"/>
        <end position="154"/>
    </location>
</feature>
<name>A0AAE0UES1_SORBR</name>
<dbReference type="AlphaFoldDB" id="A0AAE0UES1"/>
<gene>
    <name evidence="3" type="ORF">B0T20DRAFT_347708</name>
</gene>
<sequence length="315" mass="35514">MNSSIDSPYPQAPRRTYLRRSSSTIGSFATALSSLTPPTEDDIPLRELSRQNVPKVTTPHPSPTPQPSPLPFEIHNDAQDPVLHTFIMRASGLNADDIEYGPKTLDDYLRGDNAVQRTINLCRYVQMEKLPLTLSLFKNIAVMALYSYALIWFLDLRDTWRKLKLEDYESRNHWFMFLTLYDASLLIITVYKAIRNVSRLQGASYEKHTFLDFTYVTAPVGTRHPLAIPVRLLAGMKVTATLCPCMNSMDMATVQLAMQTTTDIILMTITALASALPAKYHTLINIATLTFGKAFPAAGRGRTRCRRNPHLLAHR</sequence>
<keyword evidence="2" id="KW-0812">Transmembrane</keyword>
<evidence type="ECO:0000256" key="2">
    <source>
        <dbReference type="SAM" id="Phobius"/>
    </source>
</evidence>
<dbReference type="Proteomes" id="UP001281003">
    <property type="component" value="Unassembled WGS sequence"/>
</dbReference>
<keyword evidence="2" id="KW-0472">Membrane</keyword>
<keyword evidence="4" id="KW-1185">Reference proteome</keyword>
<protein>
    <submittedName>
        <fullName evidence="3">Uncharacterized protein</fullName>
    </submittedName>
</protein>
<dbReference type="EMBL" id="JAUTDP010000003">
    <property type="protein sequence ID" value="KAK3400749.1"/>
    <property type="molecule type" value="Genomic_DNA"/>
</dbReference>
<accession>A0AAE0UES1</accession>
<feature type="compositionally biased region" description="Pro residues" evidence="1">
    <location>
        <begin position="60"/>
        <end position="70"/>
    </location>
</feature>